<name>A0A8T2XT29_POPDE</name>
<evidence type="ECO:0000313" key="2">
    <source>
        <dbReference type="Proteomes" id="UP000807159"/>
    </source>
</evidence>
<evidence type="ECO:0008006" key="3">
    <source>
        <dbReference type="Google" id="ProtNLM"/>
    </source>
</evidence>
<proteinExistence type="predicted"/>
<comment type="caution">
    <text evidence="1">The sequence shown here is derived from an EMBL/GenBank/DDBJ whole genome shotgun (WGS) entry which is preliminary data.</text>
</comment>
<dbReference type="AlphaFoldDB" id="A0A8T2XT29"/>
<organism evidence="1 2">
    <name type="scientific">Populus deltoides</name>
    <name type="common">Eastern poplar</name>
    <name type="synonym">Eastern cottonwood</name>
    <dbReference type="NCBI Taxonomy" id="3696"/>
    <lineage>
        <taxon>Eukaryota</taxon>
        <taxon>Viridiplantae</taxon>
        <taxon>Streptophyta</taxon>
        <taxon>Embryophyta</taxon>
        <taxon>Tracheophyta</taxon>
        <taxon>Spermatophyta</taxon>
        <taxon>Magnoliopsida</taxon>
        <taxon>eudicotyledons</taxon>
        <taxon>Gunneridae</taxon>
        <taxon>Pentapetalae</taxon>
        <taxon>rosids</taxon>
        <taxon>fabids</taxon>
        <taxon>Malpighiales</taxon>
        <taxon>Salicaceae</taxon>
        <taxon>Saliceae</taxon>
        <taxon>Populus</taxon>
    </lineage>
</organism>
<sequence length="110" mass="12093">MAAVAWSVCVQRNDRLWNSNGNLCLGVGQTGLDILAKWQAAQISRHPSLARSHNHQVTDSRWTMPPKEFLKCNLDAAIFGSISVMGTGFVIRDGLGVVVWLLEIEGPLYS</sequence>
<protein>
    <recommendedName>
        <fullName evidence="3">RNase H type-1 domain-containing protein</fullName>
    </recommendedName>
</protein>
<evidence type="ECO:0000313" key="1">
    <source>
        <dbReference type="EMBL" id="KAH8496190.1"/>
    </source>
</evidence>
<dbReference type="Proteomes" id="UP000807159">
    <property type="component" value="Chromosome 10"/>
</dbReference>
<dbReference type="EMBL" id="JACEGQ020000010">
    <property type="protein sequence ID" value="KAH8496190.1"/>
    <property type="molecule type" value="Genomic_DNA"/>
</dbReference>
<gene>
    <name evidence="1" type="ORF">H0E87_019098</name>
</gene>
<keyword evidence="2" id="KW-1185">Reference proteome</keyword>
<accession>A0A8T2XT29</accession>
<reference evidence="1" key="1">
    <citation type="journal article" date="2021" name="J. Hered.">
        <title>Genome Assembly of Salicaceae Populus deltoides (Eastern Cottonwood) I-69 Based on Nanopore Sequencing and Hi-C Technologies.</title>
        <authorList>
            <person name="Bai S."/>
            <person name="Wu H."/>
            <person name="Zhang J."/>
            <person name="Pan Z."/>
            <person name="Zhao W."/>
            <person name="Li Z."/>
            <person name="Tong C."/>
        </authorList>
    </citation>
    <scope>NUCLEOTIDE SEQUENCE</scope>
    <source>
        <tissue evidence="1">Leaf</tissue>
    </source>
</reference>